<evidence type="ECO:0000313" key="3">
    <source>
        <dbReference type="Proteomes" id="UP001595907"/>
    </source>
</evidence>
<keyword evidence="1" id="KW-0732">Signal</keyword>
<organism evidence="2 3">
    <name type="scientific">Ferruginibacter yonginensis</name>
    <dbReference type="NCBI Taxonomy" id="1310416"/>
    <lineage>
        <taxon>Bacteria</taxon>
        <taxon>Pseudomonadati</taxon>
        <taxon>Bacteroidota</taxon>
        <taxon>Chitinophagia</taxon>
        <taxon>Chitinophagales</taxon>
        <taxon>Chitinophagaceae</taxon>
        <taxon>Ferruginibacter</taxon>
    </lineage>
</organism>
<proteinExistence type="predicted"/>
<sequence length="176" mass="19531">MKTIIISVFVFMASICMAQQQYNVGTETVYVPGPIVSTIKLVDYANKQIGSRYTHILFDSKKVVFSFVSTEGEYPHIIVMQVITKDAVKNLVPDVEVKKSTENSDEKTNPAAYWEVSVGFRKPDGDVVEAGSTTYYKNDDGTAIINKYLGTSYLVPFSTKKAADAFAAQIKSFIKE</sequence>
<reference evidence="3" key="1">
    <citation type="journal article" date="2019" name="Int. J. Syst. Evol. Microbiol.">
        <title>The Global Catalogue of Microorganisms (GCM) 10K type strain sequencing project: providing services to taxonomists for standard genome sequencing and annotation.</title>
        <authorList>
            <consortium name="The Broad Institute Genomics Platform"/>
            <consortium name="The Broad Institute Genome Sequencing Center for Infectious Disease"/>
            <person name="Wu L."/>
            <person name="Ma J."/>
        </authorList>
    </citation>
    <scope>NUCLEOTIDE SEQUENCE [LARGE SCALE GENOMIC DNA]</scope>
    <source>
        <strain evidence="3">CECT 8289</strain>
    </source>
</reference>
<comment type="caution">
    <text evidence="2">The sequence shown here is derived from an EMBL/GenBank/DDBJ whole genome shotgun (WGS) entry which is preliminary data.</text>
</comment>
<protein>
    <submittedName>
        <fullName evidence="2">Uncharacterized protein</fullName>
    </submittedName>
</protein>
<dbReference type="EMBL" id="JBHSCZ010000002">
    <property type="protein sequence ID" value="MFC4262788.1"/>
    <property type="molecule type" value="Genomic_DNA"/>
</dbReference>
<accession>A0ABV8QSE0</accession>
<evidence type="ECO:0000256" key="1">
    <source>
        <dbReference type="SAM" id="SignalP"/>
    </source>
</evidence>
<keyword evidence="3" id="KW-1185">Reference proteome</keyword>
<gene>
    <name evidence="2" type="ORF">ACFOWM_07870</name>
</gene>
<feature type="chain" id="PRO_5047539363" evidence="1">
    <location>
        <begin position="19"/>
        <end position="176"/>
    </location>
</feature>
<dbReference type="RefSeq" id="WP_379708577.1">
    <property type="nucleotide sequence ID" value="NZ_JBHSCZ010000002.1"/>
</dbReference>
<feature type="signal peptide" evidence="1">
    <location>
        <begin position="1"/>
        <end position="18"/>
    </location>
</feature>
<name>A0ABV8QSE0_9BACT</name>
<dbReference type="Proteomes" id="UP001595907">
    <property type="component" value="Unassembled WGS sequence"/>
</dbReference>
<evidence type="ECO:0000313" key="2">
    <source>
        <dbReference type="EMBL" id="MFC4262788.1"/>
    </source>
</evidence>